<dbReference type="PANTHER" id="PTHR47495">
    <property type="entry name" value="ALDEHYDE DEHYDROGENASE"/>
    <property type="match status" value="1"/>
</dbReference>
<reference evidence="4" key="1">
    <citation type="journal article" date="2019" name="Int. J. Syst. Evol. Microbiol.">
        <title>The Global Catalogue of Microorganisms (GCM) 10K type strain sequencing project: providing services to taxonomists for standard genome sequencing and annotation.</title>
        <authorList>
            <consortium name="The Broad Institute Genomics Platform"/>
            <consortium name="The Broad Institute Genome Sequencing Center for Infectious Disease"/>
            <person name="Wu L."/>
            <person name="Ma J."/>
        </authorList>
    </citation>
    <scope>NUCLEOTIDE SEQUENCE [LARGE SCALE GENOMIC DNA]</scope>
    <source>
        <strain evidence="4">CGMCC 4.7173</strain>
    </source>
</reference>
<accession>A0ABW1HWY6</accession>
<dbReference type="InterPro" id="IPR037165">
    <property type="entry name" value="AldOxase/xan_DH_Mopterin-bd_sf"/>
</dbReference>
<dbReference type="RefSeq" id="WP_377538805.1">
    <property type="nucleotide sequence ID" value="NZ_JBHSQQ010000441.1"/>
</dbReference>
<dbReference type="Proteomes" id="UP001596207">
    <property type="component" value="Unassembled WGS sequence"/>
</dbReference>
<evidence type="ECO:0000313" key="4">
    <source>
        <dbReference type="Proteomes" id="UP001596207"/>
    </source>
</evidence>
<dbReference type="InterPro" id="IPR046867">
    <property type="entry name" value="AldOxase/xan_DH_MoCoBD2"/>
</dbReference>
<dbReference type="Gene3D" id="3.30.365.10">
    <property type="entry name" value="Aldehyde oxidase/xanthine dehydrogenase, molybdopterin binding domain"/>
    <property type="match status" value="1"/>
</dbReference>
<dbReference type="PANTHER" id="PTHR47495:SF1">
    <property type="entry name" value="BLL3820 PROTEIN"/>
    <property type="match status" value="1"/>
</dbReference>
<evidence type="ECO:0000313" key="3">
    <source>
        <dbReference type="EMBL" id="MFC5945966.1"/>
    </source>
</evidence>
<dbReference type="Pfam" id="PF20256">
    <property type="entry name" value="MoCoBD_2"/>
    <property type="match status" value="1"/>
</dbReference>
<proteinExistence type="predicted"/>
<feature type="compositionally biased region" description="Low complexity" evidence="1">
    <location>
        <begin position="7"/>
        <end position="19"/>
    </location>
</feature>
<gene>
    <name evidence="3" type="ORF">ACFPZ4_31465</name>
</gene>
<comment type="caution">
    <text evidence="3">The sequence shown here is derived from an EMBL/GenBank/DDBJ whole genome shotgun (WGS) entry which is preliminary data.</text>
</comment>
<evidence type="ECO:0000259" key="2">
    <source>
        <dbReference type="Pfam" id="PF20256"/>
    </source>
</evidence>
<dbReference type="InterPro" id="IPR052516">
    <property type="entry name" value="N-heterocyclic_Hydroxylase"/>
</dbReference>
<dbReference type="SUPFAM" id="SSF56003">
    <property type="entry name" value="Molybdenum cofactor-binding domain"/>
    <property type="match status" value="1"/>
</dbReference>
<keyword evidence="4" id="KW-1185">Reference proteome</keyword>
<name>A0ABW1HWY6_9ACTN</name>
<evidence type="ECO:0000256" key="1">
    <source>
        <dbReference type="SAM" id="MobiDB-lite"/>
    </source>
</evidence>
<protein>
    <submittedName>
        <fullName evidence="3">Molybdopterin cofactor-binding domain-containing protein</fullName>
    </submittedName>
</protein>
<sequence length="178" mass="18977">DLHRLAAARGTPPTATGHADGAERSVAFNVHWFRVAVDPETGEITVLRSVHAADAGTVLNPMQCRAQVEGGVAQALGATLAEHVRLDAGGRVTTTGFRDYHLPTFADVPRTEVHFARTADPVGPAGAKSMSESPFNPVAAAMANALRDATGVRFTDLPFTRDRVWHRLSDQDGQHVPP</sequence>
<organism evidence="3 4">
    <name type="scientific">Micromonospora harpali</name>
    <dbReference type="NCBI Taxonomy" id="1490225"/>
    <lineage>
        <taxon>Bacteria</taxon>
        <taxon>Bacillati</taxon>
        <taxon>Actinomycetota</taxon>
        <taxon>Actinomycetes</taxon>
        <taxon>Micromonosporales</taxon>
        <taxon>Micromonosporaceae</taxon>
        <taxon>Micromonospora</taxon>
    </lineage>
</organism>
<feature type="non-terminal residue" evidence="3">
    <location>
        <position position="1"/>
    </location>
</feature>
<feature type="region of interest" description="Disordered" evidence="1">
    <location>
        <begin position="1"/>
        <end position="20"/>
    </location>
</feature>
<feature type="domain" description="Aldehyde oxidase/xanthine dehydrogenase second molybdopterin binding" evidence="2">
    <location>
        <begin position="19"/>
        <end position="109"/>
    </location>
</feature>
<dbReference type="EMBL" id="JBHSQQ010000441">
    <property type="protein sequence ID" value="MFC5945966.1"/>
    <property type="molecule type" value="Genomic_DNA"/>
</dbReference>